<evidence type="ECO:0000256" key="5">
    <source>
        <dbReference type="ARBA" id="ARBA00022898"/>
    </source>
</evidence>
<dbReference type="CDD" id="cd00609">
    <property type="entry name" value="AAT_like"/>
    <property type="match status" value="1"/>
</dbReference>
<comment type="cofactor">
    <cofactor evidence="1 6">
        <name>pyridoxal 5'-phosphate</name>
        <dbReference type="ChEBI" id="CHEBI:597326"/>
    </cofactor>
</comment>
<dbReference type="PANTHER" id="PTHR46383:SF1">
    <property type="entry name" value="ASPARTATE AMINOTRANSFERASE"/>
    <property type="match status" value="1"/>
</dbReference>
<evidence type="ECO:0000256" key="1">
    <source>
        <dbReference type="ARBA" id="ARBA00001933"/>
    </source>
</evidence>
<dbReference type="InterPro" id="IPR015424">
    <property type="entry name" value="PyrdxlP-dep_Trfase"/>
</dbReference>
<dbReference type="Proteomes" id="UP000220251">
    <property type="component" value="Unassembled WGS sequence"/>
</dbReference>
<accession>A0A0H5E741</accession>
<comment type="similarity">
    <text evidence="2 6">Belongs to the class-I pyridoxal-phosphate-dependent aminotransferase family.</text>
</comment>
<dbReference type="Gene3D" id="3.40.640.10">
    <property type="entry name" value="Type I PLP-dependent aspartate aminotransferase-like (Major domain)"/>
    <property type="match status" value="1"/>
</dbReference>
<dbReference type="GO" id="GO:0008483">
    <property type="term" value="F:transaminase activity"/>
    <property type="evidence" value="ECO:0007669"/>
    <property type="project" value="UniProtKB-KW"/>
</dbReference>
<dbReference type="PROSITE" id="PS00105">
    <property type="entry name" value="AA_TRANSFER_CLASS_1"/>
    <property type="match status" value="1"/>
</dbReference>
<dbReference type="EMBL" id="CWGJ01000025">
    <property type="protein sequence ID" value="CRX39130.1"/>
    <property type="molecule type" value="Genomic_DNA"/>
</dbReference>
<keyword evidence="9" id="KW-1185">Reference proteome</keyword>
<dbReference type="SUPFAM" id="SSF53383">
    <property type="entry name" value="PLP-dependent transferases"/>
    <property type="match status" value="1"/>
</dbReference>
<dbReference type="Pfam" id="PF00155">
    <property type="entry name" value="Aminotran_1_2"/>
    <property type="match status" value="1"/>
</dbReference>
<evidence type="ECO:0000256" key="6">
    <source>
        <dbReference type="RuleBase" id="RU000481"/>
    </source>
</evidence>
<dbReference type="RefSeq" id="WP_098038981.1">
    <property type="nucleotide sequence ID" value="NZ_CWGJ01000025.1"/>
</dbReference>
<proteinExistence type="inferred from homology"/>
<evidence type="ECO:0000256" key="4">
    <source>
        <dbReference type="ARBA" id="ARBA00022679"/>
    </source>
</evidence>
<dbReference type="GO" id="GO:0030170">
    <property type="term" value="F:pyridoxal phosphate binding"/>
    <property type="evidence" value="ECO:0007669"/>
    <property type="project" value="InterPro"/>
</dbReference>
<dbReference type="PANTHER" id="PTHR46383">
    <property type="entry name" value="ASPARTATE AMINOTRANSFERASE"/>
    <property type="match status" value="1"/>
</dbReference>
<evidence type="ECO:0000259" key="7">
    <source>
        <dbReference type="Pfam" id="PF00155"/>
    </source>
</evidence>
<evidence type="ECO:0000256" key="3">
    <source>
        <dbReference type="ARBA" id="ARBA00022576"/>
    </source>
</evidence>
<evidence type="ECO:0000313" key="8">
    <source>
        <dbReference type="EMBL" id="CRX39130.1"/>
    </source>
</evidence>
<dbReference type="AlphaFoldDB" id="A0A0H5E741"/>
<dbReference type="GO" id="GO:0006520">
    <property type="term" value="P:amino acid metabolic process"/>
    <property type="evidence" value="ECO:0007669"/>
    <property type="project" value="InterPro"/>
</dbReference>
<evidence type="ECO:0000313" key="9">
    <source>
        <dbReference type="Proteomes" id="UP000220251"/>
    </source>
</evidence>
<keyword evidence="5" id="KW-0663">Pyridoxal phosphate</keyword>
<keyword evidence="3 6" id="KW-0032">Aminotransferase</keyword>
<dbReference type="EC" id="2.6.1.-" evidence="6"/>
<gene>
    <name evidence="8" type="ORF">ELAC_1805</name>
</gene>
<dbReference type="InterPro" id="IPR050596">
    <property type="entry name" value="AspAT/PAT-like"/>
</dbReference>
<organism evidence="8 9">
    <name type="scientific">Estrella lausannensis</name>
    <dbReference type="NCBI Taxonomy" id="483423"/>
    <lineage>
        <taxon>Bacteria</taxon>
        <taxon>Pseudomonadati</taxon>
        <taxon>Chlamydiota</taxon>
        <taxon>Chlamydiia</taxon>
        <taxon>Parachlamydiales</taxon>
        <taxon>Candidatus Criblamydiaceae</taxon>
        <taxon>Estrella</taxon>
    </lineage>
</organism>
<dbReference type="PRINTS" id="PR00753">
    <property type="entry name" value="ACCSYNTHASE"/>
</dbReference>
<name>A0A0H5E741_9BACT</name>
<protein>
    <recommendedName>
        <fullName evidence="6">Aminotransferase</fullName>
        <ecNumber evidence="6">2.6.1.-</ecNumber>
    </recommendedName>
</protein>
<keyword evidence="4 6" id="KW-0808">Transferase</keyword>
<reference evidence="9" key="1">
    <citation type="submission" date="2015-06" db="EMBL/GenBank/DDBJ databases">
        <authorList>
            <person name="Bertelli C."/>
        </authorList>
    </citation>
    <scope>NUCLEOTIDE SEQUENCE [LARGE SCALE GENOMIC DNA]</scope>
    <source>
        <strain evidence="9">CRIB-30</strain>
    </source>
</reference>
<feature type="domain" description="Aminotransferase class I/classII large" evidence="7">
    <location>
        <begin position="21"/>
        <end position="376"/>
    </location>
</feature>
<dbReference type="InterPro" id="IPR004839">
    <property type="entry name" value="Aminotransferase_I/II_large"/>
</dbReference>
<dbReference type="InterPro" id="IPR015421">
    <property type="entry name" value="PyrdxlP-dep_Trfase_major"/>
</dbReference>
<evidence type="ECO:0000256" key="2">
    <source>
        <dbReference type="ARBA" id="ARBA00007441"/>
    </source>
</evidence>
<dbReference type="OrthoDB" id="9813612at2"/>
<dbReference type="InterPro" id="IPR004838">
    <property type="entry name" value="NHTrfase_class1_PyrdxlP-BS"/>
</dbReference>
<sequence>MLKLTLPRYKSIEMIASENKDIISFSQGAVKVGGAPEEIKAHLKEILNGDRADYYQAVGGIAPLRQKIAETLAKKWGIPLTKEEILITHGSIGGITNLCLLLLNSGDEVIIPEPFYPSYLNIVRFSKATPIPVQGFFRKEGKWVFDLESVKQVKGERSKMLILSNPSNPCGICFRANDLNELKRWCEQEGIFLIIDEVYDNYIYEGNFASATPLAARSDYIARTGSFSKDFAMSGYRVGFLVAKKELIERLTAIQDGTLCCPSVIGQLAACFALDHPELIERQVRQVKANLQLVREMLVPLVERNIFSYVPPESGIFLFLKTQHEDTEEFVMEILTKARVSLVPGKDFGSSQEAASHVRLCFAREPKLIEEGMDRLRKHLLRDI</sequence>